<dbReference type="PROSITE" id="PS00162">
    <property type="entry name" value="ALPHA_CA_1"/>
    <property type="match status" value="1"/>
</dbReference>
<dbReference type="InterPro" id="IPR036398">
    <property type="entry name" value="CA_dom_sf"/>
</dbReference>
<accession>A0A9X0CXL8</accession>
<keyword evidence="5 8" id="KW-0862">Zinc</keyword>
<evidence type="ECO:0000256" key="5">
    <source>
        <dbReference type="ARBA" id="ARBA00022833"/>
    </source>
</evidence>
<evidence type="ECO:0000256" key="3">
    <source>
        <dbReference type="ARBA" id="ARBA00012925"/>
    </source>
</evidence>
<comment type="cofactor">
    <cofactor evidence="8">
        <name>Zn(2+)</name>
        <dbReference type="ChEBI" id="CHEBI:29105"/>
    </cofactor>
</comment>
<feature type="domain" description="Alpha-carbonic anhydrase" evidence="9">
    <location>
        <begin position="12"/>
        <end position="233"/>
    </location>
</feature>
<dbReference type="AlphaFoldDB" id="A0A9X0CXL8"/>
<organism evidence="10 11">
    <name type="scientific">Desmophyllum pertusum</name>
    <dbReference type="NCBI Taxonomy" id="174260"/>
    <lineage>
        <taxon>Eukaryota</taxon>
        <taxon>Metazoa</taxon>
        <taxon>Cnidaria</taxon>
        <taxon>Anthozoa</taxon>
        <taxon>Hexacorallia</taxon>
        <taxon>Scleractinia</taxon>
        <taxon>Caryophylliina</taxon>
        <taxon>Caryophylliidae</taxon>
        <taxon>Desmophyllum</taxon>
    </lineage>
</organism>
<dbReference type="Gene3D" id="3.10.200.10">
    <property type="entry name" value="Alpha carbonic anhydrase"/>
    <property type="match status" value="1"/>
</dbReference>
<dbReference type="GO" id="GO:0005886">
    <property type="term" value="C:plasma membrane"/>
    <property type="evidence" value="ECO:0007669"/>
    <property type="project" value="TreeGrafter"/>
</dbReference>
<dbReference type="SMART" id="SM01057">
    <property type="entry name" value="Carb_anhydrase"/>
    <property type="match status" value="1"/>
</dbReference>
<dbReference type="SUPFAM" id="SSF51069">
    <property type="entry name" value="Carbonic anhydrase"/>
    <property type="match status" value="1"/>
</dbReference>
<comment type="function">
    <text evidence="1 8">Reversible hydration of carbon dioxide.</text>
</comment>
<evidence type="ECO:0000259" key="9">
    <source>
        <dbReference type="PROSITE" id="PS51144"/>
    </source>
</evidence>
<evidence type="ECO:0000256" key="6">
    <source>
        <dbReference type="ARBA" id="ARBA00023239"/>
    </source>
</evidence>
<keyword evidence="8" id="KW-0732">Signal</keyword>
<dbReference type="EMBL" id="MU826356">
    <property type="protein sequence ID" value="KAJ7379722.1"/>
    <property type="molecule type" value="Genomic_DNA"/>
</dbReference>
<dbReference type="InterPro" id="IPR018338">
    <property type="entry name" value="Carbonic_anhydrase_a-class_CS"/>
</dbReference>
<evidence type="ECO:0000256" key="2">
    <source>
        <dbReference type="ARBA" id="ARBA00010718"/>
    </source>
</evidence>
<dbReference type="InterPro" id="IPR001148">
    <property type="entry name" value="CA_dom"/>
</dbReference>
<dbReference type="OrthoDB" id="5986706at2759"/>
<dbReference type="EC" id="4.2.1.1" evidence="3 8"/>
<comment type="catalytic activity">
    <reaction evidence="7 8">
        <text>hydrogencarbonate + H(+) = CO2 + H2O</text>
        <dbReference type="Rhea" id="RHEA:10748"/>
        <dbReference type="ChEBI" id="CHEBI:15377"/>
        <dbReference type="ChEBI" id="CHEBI:15378"/>
        <dbReference type="ChEBI" id="CHEBI:16526"/>
        <dbReference type="ChEBI" id="CHEBI:17544"/>
        <dbReference type="EC" id="4.2.1.1"/>
    </reaction>
</comment>
<evidence type="ECO:0000256" key="4">
    <source>
        <dbReference type="ARBA" id="ARBA00022723"/>
    </source>
</evidence>
<dbReference type="PANTHER" id="PTHR18952">
    <property type="entry name" value="CARBONIC ANHYDRASE"/>
    <property type="match status" value="1"/>
</dbReference>
<proteinExistence type="inferred from homology"/>
<dbReference type="GO" id="GO:0008270">
    <property type="term" value="F:zinc ion binding"/>
    <property type="evidence" value="ECO:0007669"/>
    <property type="project" value="UniProtKB-UniRule"/>
</dbReference>
<keyword evidence="11" id="KW-1185">Reference proteome</keyword>
<comment type="similarity">
    <text evidence="2 8">Belongs to the alpha-carbonic anhydrase family.</text>
</comment>
<evidence type="ECO:0000313" key="10">
    <source>
        <dbReference type="EMBL" id="KAJ7379722.1"/>
    </source>
</evidence>
<name>A0A9X0CXL8_9CNID</name>
<evidence type="ECO:0000256" key="1">
    <source>
        <dbReference type="ARBA" id="ARBA00002904"/>
    </source>
</evidence>
<dbReference type="Pfam" id="PF00194">
    <property type="entry name" value="Carb_anhydrase"/>
    <property type="match status" value="1"/>
</dbReference>
<reference evidence="10" key="1">
    <citation type="submission" date="2023-01" db="EMBL/GenBank/DDBJ databases">
        <title>Genome assembly of the deep-sea coral Lophelia pertusa.</title>
        <authorList>
            <person name="Herrera S."/>
            <person name="Cordes E."/>
        </authorList>
    </citation>
    <scope>NUCLEOTIDE SEQUENCE</scope>
    <source>
        <strain evidence="10">USNM1676648</strain>
        <tissue evidence="10">Polyp</tissue>
    </source>
</reference>
<protein>
    <recommendedName>
        <fullName evidence="3 8">Carbonic anhydrase</fullName>
        <ecNumber evidence="3 8">4.2.1.1</ecNumber>
    </recommendedName>
</protein>
<dbReference type="PANTHER" id="PTHR18952:SF265">
    <property type="entry name" value="CARBONIC ANHYDRASE"/>
    <property type="match status" value="1"/>
</dbReference>
<evidence type="ECO:0000256" key="7">
    <source>
        <dbReference type="ARBA" id="ARBA00048348"/>
    </source>
</evidence>
<keyword evidence="6 8" id="KW-0456">Lyase</keyword>
<gene>
    <name evidence="10" type="ORF">OS493_014128</name>
</gene>
<feature type="signal peptide" evidence="8">
    <location>
        <begin position="1"/>
        <end position="20"/>
    </location>
</feature>
<dbReference type="PROSITE" id="PS51144">
    <property type="entry name" value="ALPHA_CA_2"/>
    <property type="match status" value="1"/>
</dbReference>
<comment type="caution">
    <text evidence="10">The sequence shown here is derived from an EMBL/GenBank/DDBJ whole genome shotgun (WGS) entry which is preliminary data.</text>
</comment>
<sequence length="233" mass="25857">MNRFLLTVFLCISWTPLAFSDSPCYWKGICKSGVKQSPINIKSNDATVDKALGSFTLKNYDKKPTNINFTARNDGHTLTFVPSEDVYSVSGGGLVGNYSTAGFHLHWGSIDTQGSEHNLDGEKFAAELHFVSWNTKYSNVSEAKDKSDGLAVLGLFIKVEGANNTAFSFLEDAKRLIYKGSSKSDIPAFKLDTTLPSDQTKYFRYNGSLTIPGCQESVIWTVFNEPSRYRSIR</sequence>
<dbReference type="GO" id="GO:0004089">
    <property type="term" value="F:carbonate dehydratase activity"/>
    <property type="evidence" value="ECO:0007669"/>
    <property type="project" value="UniProtKB-UniRule"/>
</dbReference>
<keyword evidence="4 8" id="KW-0479">Metal-binding</keyword>
<dbReference type="InterPro" id="IPR023561">
    <property type="entry name" value="Carbonic_anhydrase_a-class"/>
</dbReference>
<feature type="chain" id="PRO_5041018909" description="Carbonic anhydrase" evidence="8">
    <location>
        <begin position="21"/>
        <end position="233"/>
    </location>
</feature>
<evidence type="ECO:0000256" key="8">
    <source>
        <dbReference type="RuleBase" id="RU367011"/>
    </source>
</evidence>
<dbReference type="Proteomes" id="UP001163046">
    <property type="component" value="Unassembled WGS sequence"/>
</dbReference>
<evidence type="ECO:0000313" key="11">
    <source>
        <dbReference type="Proteomes" id="UP001163046"/>
    </source>
</evidence>